<dbReference type="EMBL" id="DAAYOT010000001">
    <property type="protein sequence ID" value="HAG5107675.1"/>
    <property type="molecule type" value="Genomic_DNA"/>
</dbReference>
<gene>
    <name evidence="1" type="ORF">G8717_000427</name>
</gene>
<sequence length="132" mass="15064">MMNKTVYVPSYFQPIYKEVTIKVPTGNTKRFLGLIDIEEKIRKREVIQDGWSDCQIDGERLNEDVGRAINKLNREGYEVISITPATSGSWAYKYKQNSIRNGNGDGSYGYGYGYSYTEGVMILAKKIEKEDV</sequence>
<organism evidence="1">
    <name type="scientific">Salmonella enterica</name>
    <name type="common">Salmonella choleraesuis</name>
    <dbReference type="NCBI Taxonomy" id="28901"/>
    <lineage>
        <taxon>Bacteria</taxon>
        <taxon>Pseudomonadati</taxon>
        <taxon>Pseudomonadota</taxon>
        <taxon>Gammaproteobacteria</taxon>
        <taxon>Enterobacterales</taxon>
        <taxon>Enterobacteriaceae</taxon>
        <taxon>Salmonella</taxon>
    </lineage>
</organism>
<reference evidence="1" key="2">
    <citation type="submission" date="2020-02" db="EMBL/GenBank/DDBJ databases">
        <authorList>
            <consortium name="NCBI Pathogen Detection Project"/>
        </authorList>
    </citation>
    <scope>NUCLEOTIDE SEQUENCE</scope>
    <source>
        <strain evidence="1">MA.0809R10500</strain>
    </source>
</reference>
<dbReference type="AlphaFoldDB" id="A0A764RVX5"/>
<proteinExistence type="predicted"/>
<accession>A0A764RVX5</accession>
<name>A0A764RVX5_SALER</name>
<reference evidence="1" key="1">
    <citation type="journal article" date="2018" name="Genome Biol.">
        <title>SKESA: strategic k-mer extension for scrupulous assemblies.</title>
        <authorList>
            <person name="Souvorov A."/>
            <person name="Agarwala R."/>
            <person name="Lipman D.J."/>
        </authorList>
    </citation>
    <scope>NUCLEOTIDE SEQUENCE</scope>
    <source>
        <strain evidence="1">MA.0809R10500</strain>
    </source>
</reference>
<protein>
    <submittedName>
        <fullName evidence="1">Uncharacterized protein</fullName>
    </submittedName>
</protein>
<evidence type="ECO:0000313" key="1">
    <source>
        <dbReference type="EMBL" id="HAG5107675.1"/>
    </source>
</evidence>
<comment type="caution">
    <text evidence="1">The sequence shown here is derived from an EMBL/GenBank/DDBJ whole genome shotgun (WGS) entry which is preliminary data.</text>
</comment>